<comment type="caution">
    <text evidence="9">The sequence shown here is derived from an EMBL/GenBank/DDBJ whole genome shotgun (WGS) entry which is preliminary data.</text>
</comment>
<dbReference type="PRINTS" id="PR00344">
    <property type="entry name" value="BCTRLSENSOR"/>
</dbReference>
<feature type="domain" description="PAC" evidence="8">
    <location>
        <begin position="356"/>
        <end position="408"/>
    </location>
</feature>
<dbReference type="InterPro" id="IPR000014">
    <property type="entry name" value="PAS"/>
</dbReference>
<dbReference type="PROSITE" id="PS50109">
    <property type="entry name" value="HIS_KIN"/>
    <property type="match status" value="1"/>
</dbReference>
<feature type="domain" description="Histidine kinase" evidence="6">
    <location>
        <begin position="826"/>
        <end position="1039"/>
    </location>
</feature>
<dbReference type="InterPro" id="IPR052162">
    <property type="entry name" value="Sensor_kinase/Photoreceptor"/>
</dbReference>
<evidence type="ECO:0000256" key="1">
    <source>
        <dbReference type="ARBA" id="ARBA00000085"/>
    </source>
</evidence>
<dbReference type="InterPro" id="IPR035965">
    <property type="entry name" value="PAS-like_dom_sf"/>
</dbReference>
<feature type="domain" description="PAS" evidence="7">
    <location>
        <begin position="668"/>
        <end position="740"/>
    </location>
</feature>
<dbReference type="NCBIfam" id="TIGR00229">
    <property type="entry name" value="sensory_box"/>
    <property type="match status" value="5"/>
</dbReference>
<evidence type="ECO:0000313" key="9">
    <source>
        <dbReference type="EMBL" id="MDT0647714.1"/>
    </source>
</evidence>
<evidence type="ECO:0000256" key="3">
    <source>
        <dbReference type="ARBA" id="ARBA00022553"/>
    </source>
</evidence>
<evidence type="ECO:0000259" key="7">
    <source>
        <dbReference type="PROSITE" id="PS50112"/>
    </source>
</evidence>
<protein>
    <recommendedName>
        <fullName evidence="2">histidine kinase</fullName>
        <ecNumber evidence="2">2.7.13.3</ecNumber>
    </recommendedName>
</protein>
<dbReference type="CDD" id="cd00130">
    <property type="entry name" value="PAS"/>
    <property type="match status" value="6"/>
</dbReference>
<dbReference type="Gene3D" id="3.30.565.10">
    <property type="entry name" value="Histidine kinase-like ATPase, C-terminal domain"/>
    <property type="match status" value="1"/>
</dbReference>
<dbReference type="InterPro" id="IPR036890">
    <property type="entry name" value="HATPase_C_sf"/>
</dbReference>
<dbReference type="PANTHER" id="PTHR43304">
    <property type="entry name" value="PHYTOCHROME-LIKE PROTEIN CPH1"/>
    <property type="match status" value="1"/>
</dbReference>
<evidence type="ECO:0000259" key="6">
    <source>
        <dbReference type="PROSITE" id="PS50109"/>
    </source>
</evidence>
<dbReference type="Gene3D" id="3.30.450.20">
    <property type="entry name" value="PAS domain"/>
    <property type="match status" value="6"/>
</dbReference>
<dbReference type="InterPro" id="IPR003594">
    <property type="entry name" value="HATPase_dom"/>
</dbReference>
<dbReference type="Pfam" id="PF08447">
    <property type="entry name" value="PAS_3"/>
    <property type="match status" value="2"/>
</dbReference>
<dbReference type="Proteomes" id="UP001245285">
    <property type="component" value="Unassembled WGS sequence"/>
</dbReference>
<sequence length="1040" mass="119381">MRARFPKALELTASHQNKEKQQKKLKDVLYQNIRENESVFDFIQENSRDGTWIIDLQNPVICWMNPKFREVLGINQEHDSQNYRWQDFVNSEDHYKVENWLNFTSIKDSEIVKLQSTAGYPVWMKCRTTIIRAQNKNPLLLIGLVDVTKYNNKNQPLIQELQRYEHIIEGTNIGVWEWNIQTGEAKFNERWANVLGYTLEEIEPTSPNTWKRFAHPEDMVKCDLLFQKHFAGETDFYESEARMKNKAGEWIWVLDKGKVVSWTADGKPEWMTGFHEEITERKKEFERNKLFIDQAPSAIAMFDKNMNYLAASQKWLEENNIEAKDLIGKCHYEVFPHIKEEWREIHSQALQGSVSRSDEDRYLDKNGKEQWLSWEVRPWYNNNNQIGGILMHTSDTTALKSAEKENLEKQVLMQTILDNVEVGIISCDKDGRLTSFNKATKKWHGIPLKNVPLSKYPEYYGLFTADGKTMLTQEETPLLKTLATGKIENEEILIKQRNGSAKLVSVNGSQLKDANGNVRGAVVAMHDITSRKETEDKLRISEQTFRGNFENAAIGMAIVGLKGEWIEVNEALCDIVGYTQDELVDLTFQDITHPEDLNKDLENLQHLFSGKGNSYQMEKRYIHKEGYQVNIILAVSIVRNTKSKPLYFVSHITDITKRRNAEKKLQQALAQLKGIFEASSQVGVISADINGIITNFNRGAENLLGYSREEMEGKKSPALVHLPEEIEEIGKELSAHFGREIKGWEVFTALAKNGDYDTREWTYTRKDGTQFPVQLTFTAIRDNNEIIGYLGVAADISEIKKVEQEIKSLLDVTKDQNQRLRNFAHIVSHNLRSHSGNFGMLLDLYKQDHPEAAENEIVQLLGTASDNLKETVAHLNEVVLMNTKVADNLLPINLKNAINRATKNVSALSKEVNLKITNNVDANFEILGIPAYVESILLNFLTNGIKYRSPDRKSYIKLNAKKNQHFTILKIEDNGLGIDLKKYGNKLFGMYKTFHRHKDARGIGLFITKNQIEAIGGKIEVESEVGKGTTFKLYLKYEEN</sequence>
<keyword evidence="3" id="KW-0597">Phosphoprotein</keyword>
<dbReference type="PANTHER" id="PTHR43304:SF1">
    <property type="entry name" value="PAC DOMAIN-CONTAINING PROTEIN"/>
    <property type="match status" value="1"/>
</dbReference>
<dbReference type="SMART" id="SM00091">
    <property type="entry name" value="PAS"/>
    <property type="match status" value="5"/>
</dbReference>
<dbReference type="PROSITE" id="PS50112">
    <property type="entry name" value="PAS"/>
    <property type="match status" value="2"/>
</dbReference>
<keyword evidence="5" id="KW-0418">Kinase</keyword>
<dbReference type="InterPro" id="IPR013656">
    <property type="entry name" value="PAS_4"/>
</dbReference>
<dbReference type="EC" id="2.7.13.3" evidence="2"/>
<proteinExistence type="predicted"/>
<dbReference type="Pfam" id="PF08448">
    <property type="entry name" value="PAS_4"/>
    <property type="match status" value="2"/>
</dbReference>
<dbReference type="PROSITE" id="PS50113">
    <property type="entry name" value="PAC"/>
    <property type="match status" value="4"/>
</dbReference>
<dbReference type="SMART" id="SM00086">
    <property type="entry name" value="PAC"/>
    <property type="match status" value="6"/>
</dbReference>
<evidence type="ECO:0000256" key="2">
    <source>
        <dbReference type="ARBA" id="ARBA00012438"/>
    </source>
</evidence>
<comment type="catalytic activity">
    <reaction evidence="1">
        <text>ATP + protein L-histidine = ADP + protein N-phospho-L-histidine.</text>
        <dbReference type="EC" id="2.7.13.3"/>
    </reaction>
</comment>
<name>A0ABU3CMZ4_9FLAO</name>
<dbReference type="InterPro" id="IPR005467">
    <property type="entry name" value="His_kinase_dom"/>
</dbReference>
<dbReference type="SMART" id="SM00387">
    <property type="entry name" value="HATPase_c"/>
    <property type="match status" value="1"/>
</dbReference>
<gene>
    <name evidence="9" type="ORF">RM545_13520</name>
</gene>
<evidence type="ECO:0000313" key="10">
    <source>
        <dbReference type="Proteomes" id="UP001245285"/>
    </source>
</evidence>
<evidence type="ECO:0000256" key="4">
    <source>
        <dbReference type="ARBA" id="ARBA00022679"/>
    </source>
</evidence>
<dbReference type="EMBL" id="JAVRHO010000020">
    <property type="protein sequence ID" value="MDT0647714.1"/>
    <property type="molecule type" value="Genomic_DNA"/>
</dbReference>
<evidence type="ECO:0000256" key="5">
    <source>
        <dbReference type="ARBA" id="ARBA00022777"/>
    </source>
</evidence>
<dbReference type="SUPFAM" id="SSF55874">
    <property type="entry name" value="ATPase domain of HSP90 chaperone/DNA topoisomerase II/histidine kinase"/>
    <property type="match status" value="1"/>
</dbReference>
<feature type="domain" description="PAC" evidence="8">
    <location>
        <begin position="615"/>
        <end position="667"/>
    </location>
</feature>
<organism evidence="9 10">
    <name type="scientific">Autumnicola lenta</name>
    <dbReference type="NCBI Taxonomy" id="3075593"/>
    <lineage>
        <taxon>Bacteria</taxon>
        <taxon>Pseudomonadati</taxon>
        <taxon>Bacteroidota</taxon>
        <taxon>Flavobacteriia</taxon>
        <taxon>Flavobacteriales</taxon>
        <taxon>Flavobacteriaceae</taxon>
        <taxon>Autumnicola</taxon>
    </lineage>
</organism>
<dbReference type="SUPFAM" id="SSF55785">
    <property type="entry name" value="PYP-like sensor domain (PAS domain)"/>
    <property type="match status" value="6"/>
</dbReference>
<accession>A0ABU3CMZ4</accession>
<keyword evidence="10" id="KW-1185">Reference proteome</keyword>
<dbReference type="InterPro" id="IPR013655">
    <property type="entry name" value="PAS_fold_3"/>
</dbReference>
<dbReference type="Pfam" id="PF13426">
    <property type="entry name" value="PAS_9"/>
    <property type="match status" value="2"/>
</dbReference>
<dbReference type="Pfam" id="PF02518">
    <property type="entry name" value="HATPase_c"/>
    <property type="match status" value="1"/>
</dbReference>
<feature type="domain" description="PAC" evidence="8">
    <location>
        <begin position="757"/>
        <end position="808"/>
    </location>
</feature>
<dbReference type="InterPro" id="IPR001610">
    <property type="entry name" value="PAC"/>
</dbReference>
<feature type="domain" description="PAC" evidence="8">
    <location>
        <begin position="488"/>
        <end position="540"/>
    </location>
</feature>
<keyword evidence="4" id="KW-0808">Transferase</keyword>
<dbReference type="InterPro" id="IPR000700">
    <property type="entry name" value="PAS-assoc_C"/>
</dbReference>
<dbReference type="InterPro" id="IPR004358">
    <property type="entry name" value="Sig_transdc_His_kin-like_C"/>
</dbReference>
<evidence type="ECO:0000259" key="8">
    <source>
        <dbReference type="PROSITE" id="PS50113"/>
    </source>
</evidence>
<reference evidence="9 10" key="1">
    <citation type="submission" date="2023-09" db="EMBL/GenBank/DDBJ databases">
        <authorList>
            <person name="Rey-Velasco X."/>
        </authorList>
    </citation>
    <scope>NUCLEOTIDE SEQUENCE [LARGE SCALE GENOMIC DNA]</scope>
    <source>
        <strain evidence="9 10">F260</strain>
    </source>
</reference>
<feature type="domain" description="PAS" evidence="7">
    <location>
        <begin position="541"/>
        <end position="611"/>
    </location>
</feature>
<dbReference type="RefSeq" id="WP_311495816.1">
    <property type="nucleotide sequence ID" value="NZ_JAVRHO010000020.1"/>
</dbReference>